<reference evidence="2 3" key="2">
    <citation type="submission" date="2016-08" db="EMBL/GenBank/DDBJ databases">
        <title>Pervasive Adenine N6-methylation of Active Genes in Fungi.</title>
        <authorList>
            <consortium name="DOE Joint Genome Institute"/>
            <person name="Mondo S.J."/>
            <person name="Dannebaum R.O."/>
            <person name="Kuo R.C."/>
            <person name="Labutti K."/>
            <person name="Haridas S."/>
            <person name="Kuo A."/>
            <person name="Salamov A."/>
            <person name="Ahrendt S.R."/>
            <person name="Lipzen A."/>
            <person name="Sullivan W."/>
            <person name="Andreopoulos W.B."/>
            <person name="Clum A."/>
            <person name="Lindquist E."/>
            <person name="Daum C."/>
            <person name="Ramamoorthy G.K."/>
            <person name="Gryganskyi A."/>
            <person name="Culley D."/>
            <person name="Magnuson J.K."/>
            <person name="James T.Y."/>
            <person name="O'Malley M.A."/>
            <person name="Stajich J.E."/>
            <person name="Spatafora J.W."/>
            <person name="Visel A."/>
            <person name="Grigoriev I.V."/>
        </authorList>
    </citation>
    <scope>NUCLEOTIDE SEQUENCE [LARGE SCALE GENOMIC DNA]</scope>
    <source>
        <strain evidence="2 3">S4</strain>
    </source>
</reference>
<feature type="chain" id="PRO_5012305080" evidence="1">
    <location>
        <begin position="23"/>
        <end position="167"/>
    </location>
</feature>
<keyword evidence="1" id="KW-0732">Signal</keyword>
<keyword evidence="3" id="KW-1185">Reference proteome</keyword>
<evidence type="ECO:0000313" key="2">
    <source>
        <dbReference type="EMBL" id="ORX79855.1"/>
    </source>
</evidence>
<evidence type="ECO:0000256" key="1">
    <source>
        <dbReference type="SAM" id="SignalP"/>
    </source>
</evidence>
<organism evidence="2 3">
    <name type="scientific">Anaeromyces robustus</name>
    <dbReference type="NCBI Taxonomy" id="1754192"/>
    <lineage>
        <taxon>Eukaryota</taxon>
        <taxon>Fungi</taxon>
        <taxon>Fungi incertae sedis</taxon>
        <taxon>Chytridiomycota</taxon>
        <taxon>Chytridiomycota incertae sedis</taxon>
        <taxon>Neocallimastigomycetes</taxon>
        <taxon>Neocallimastigales</taxon>
        <taxon>Neocallimastigaceae</taxon>
        <taxon>Anaeromyces</taxon>
    </lineage>
</organism>
<gene>
    <name evidence="2" type="ORF">BCR32DRAFT_281048</name>
</gene>
<dbReference type="Proteomes" id="UP000193944">
    <property type="component" value="Unassembled WGS sequence"/>
</dbReference>
<reference evidence="2 3" key="1">
    <citation type="submission" date="2016-08" db="EMBL/GenBank/DDBJ databases">
        <title>A Parts List for Fungal Cellulosomes Revealed by Comparative Genomics.</title>
        <authorList>
            <consortium name="DOE Joint Genome Institute"/>
            <person name="Haitjema C.H."/>
            <person name="Gilmore S.P."/>
            <person name="Henske J.K."/>
            <person name="Solomon K.V."/>
            <person name="De Groot R."/>
            <person name="Kuo A."/>
            <person name="Mondo S.J."/>
            <person name="Salamov A.A."/>
            <person name="Labutti K."/>
            <person name="Zhao Z."/>
            <person name="Chiniquy J."/>
            <person name="Barry K."/>
            <person name="Brewer H.M."/>
            <person name="Purvine S.O."/>
            <person name="Wright A.T."/>
            <person name="Boxma B."/>
            <person name="Van Alen T."/>
            <person name="Hackstein J.H."/>
            <person name="Baker S.E."/>
            <person name="Grigoriev I.V."/>
            <person name="O'Malley M.A."/>
        </authorList>
    </citation>
    <scope>NUCLEOTIDE SEQUENCE [LARGE SCALE GENOMIC DNA]</scope>
    <source>
        <strain evidence="2 3">S4</strain>
    </source>
</reference>
<dbReference type="OrthoDB" id="10590965at2759"/>
<evidence type="ECO:0000313" key="3">
    <source>
        <dbReference type="Proteomes" id="UP000193944"/>
    </source>
</evidence>
<comment type="caution">
    <text evidence="2">The sequence shown here is derived from an EMBL/GenBank/DDBJ whole genome shotgun (WGS) entry which is preliminary data.</text>
</comment>
<proteinExistence type="predicted"/>
<protein>
    <submittedName>
        <fullName evidence="2">Uncharacterized protein</fullName>
    </submittedName>
</protein>
<name>A0A1Y1X2G0_9FUNG</name>
<dbReference type="EMBL" id="MCFG01000162">
    <property type="protein sequence ID" value="ORX79855.1"/>
    <property type="molecule type" value="Genomic_DNA"/>
</dbReference>
<feature type="signal peptide" evidence="1">
    <location>
        <begin position="1"/>
        <end position="22"/>
    </location>
</feature>
<sequence>MKLFHLLFFVVIICTLQWETQHNFVNAAKTPVNIHFPRNSNGYSVYYNTKNKKNQVCNFYEEIIPTSPHNYLLRGCRFNPENVAIYCEFKDEKGISYRIKFSVVPKSVTCKLTENNFTKVELYGEKFSSEYTAPFAGIVKDDWEIIGLYSKNCSFKAIIYEYYVKQL</sequence>
<dbReference type="AlphaFoldDB" id="A0A1Y1X2G0"/>
<accession>A0A1Y1X2G0</accession>